<proteinExistence type="predicted"/>
<evidence type="ECO:0000313" key="8">
    <source>
        <dbReference type="Proteomes" id="UP000011645"/>
    </source>
</evidence>
<dbReference type="NCBIfam" id="TIGR01760">
    <property type="entry name" value="tape_meas_TP901"/>
    <property type="match status" value="1"/>
</dbReference>
<protein>
    <submittedName>
        <fullName evidence="5">Prophage pi3 protein 14</fullName>
    </submittedName>
</protein>
<feature type="domain" description="Phage tail tape measure protein" evidence="4">
    <location>
        <begin position="105"/>
        <end position="305"/>
    </location>
</feature>
<dbReference type="PANTHER" id="PTHR37813:SF1">
    <property type="entry name" value="FELS-2 PROPHAGE PROTEIN"/>
    <property type="match status" value="1"/>
</dbReference>
<dbReference type="RefSeq" id="WP_008414607.1">
    <property type="nucleotide sequence ID" value="NC_014297.1"/>
</dbReference>
<gene>
    <name evidence="5" type="ordered locus">HacjB3_05385</name>
    <name evidence="6" type="ORF">C497_03760</name>
</gene>
<dbReference type="STRING" id="795797.HacjB3_05385"/>
<evidence type="ECO:0000259" key="4">
    <source>
        <dbReference type="Pfam" id="PF10145"/>
    </source>
</evidence>
<feature type="compositionally biased region" description="Gly residues" evidence="2">
    <location>
        <begin position="1039"/>
        <end position="1057"/>
    </location>
</feature>
<evidence type="ECO:0000313" key="6">
    <source>
        <dbReference type="EMBL" id="ELY40182.1"/>
    </source>
</evidence>
<dbReference type="KEGG" id="hje:HacjB3_05385"/>
<dbReference type="AlphaFoldDB" id="D8J9U6"/>
<sequence length="1181" mass="119594">MSGAPGGGAQPVGGLSIVLQGDTQSFTTAMGAARGELDQTEAEMDAVDGKARALEGAFLAAAAGTTALVAGLAGIVRAGGPVEATFSRVEVLAGATTEEMNAMRDMSSTLGAEMPLTMTEIANSFEQLTRRGLEAEEALAAVESVSQLAVAGGLQMGQAASIATNAMNAFGLEADQVSAVADTLASVASSTAADVSGLGDAMRYAATSANQVGLSVTDLSAAVGTLSDAGLDASTAGTSMDAMLRSLVNPAGKAEEALSELGLTTDDFFDEEGNMRSIGEVATMLDEQMADLSAHERSQLLNQIFNARGARAMGSLIAQSESLNETLQETAYSQAGGAIERLQGLDDEALATRQAQVGFELRPGSTEDVLQQISEQASSQEEAAFMLEAGLAIDSGAAEQLAPQLANAEGSFKDLAASIDEATTSADLAEAAMDNVQGQITYLRGSASALAYEMFQGAAPGISAFLDVAMTAADALGEMPWLLEAMGAGMVVATGASLALTAALGAAIVQIKLQNLAAMSAMDSTYGYAAAQHILSGASRAAAGAQWLMTASTGQLTSALWASRAGSLATAASKMTLTGAVTAAGGAMKGAAVAAKGLLVSLGPLGWIVLGITAAWAAWRAGLFDWLGIGQEADAVVGILTGTIGGLWNIITGVAGATWSFIKVLGRLGGILIKIAALPITLPISLIGAAFRAAGDAAGYFTGFLKRAASPIESTRSHIETIHTAVDRFNERFGGAADRVATFIRVLSLFTAPGLVYWLVRAATGADDLEEKLGPLGGLIQGVADAGNAFVDWAVEGTIGRLNDRLEVWAYRLGVARGVLRGLLNIGSAFASWALSPVLDRINERTAAAKQRFDSFKQGINAAIDPFRRLLAWMQRVIDKVPDLPSKEDIPIIGGLFGGDDQPAAGGAEPGADSQALGKTYASGANAGEGAVESVASSIAETAASYLPSSDADRGPLSNLTEQGRALPETLALGARASEGQVASEMERVAGAAHDAITMPTDILTPEVDDPTINPTVDQPGPVSAPVTPETTVSPTGPIGPGGGGAGAAAAVAGGGQTTAPVTPQQTSRSGPDDSGDGGSDGFDPGPQGPAGPRGPVSVPAPRTGSGDSEGQSSATGQAGQTGQSIDVHITTNVGDVIVDASDAGTPAEVGNAVSEALLNQRMTEFETEVKRVFRKFRDGD</sequence>
<feature type="transmembrane region" description="Helical" evidence="3">
    <location>
        <begin position="671"/>
        <end position="691"/>
    </location>
</feature>
<feature type="transmembrane region" description="Helical" evidence="3">
    <location>
        <begin position="598"/>
        <end position="619"/>
    </location>
</feature>
<keyword evidence="3" id="KW-0472">Membrane</keyword>
<dbReference type="GeneID" id="9418881"/>
<dbReference type="OrthoDB" id="206098at2157"/>
<dbReference type="InterPro" id="IPR010090">
    <property type="entry name" value="Phage_tape_meas"/>
</dbReference>
<feature type="transmembrane region" description="Helical" evidence="3">
    <location>
        <begin position="639"/>
        <end position="659"/>
    </location>
</feature>
<feature type="transmembrane region" description="Helical" evidence="3">
    <location>
        <begin position="485"/>
        <end position="509"/>
    </location>
</feature>
<name>D8J9U6_HALJB</name>
<dbReference type="Proteomes" id="UP000000390">
    <property type="component" value="Chromosome"/>
</dbReference>
<evidence type="ECO:0000313" key="7">
    <source>
        <dbReference type="Proteomes" id="UP000000390"/>
    </source>
</evidence>
<feature type="compositionally biased region" description="Low complexity" evidence="2">
    <location>
        <begin position="1058"/>
        <end position="1070"/>
    </location>
</feature>
<dbReference type="PATRIC" id="fig|795797.18.peg.1079"/>
<dbReference type="EMBL" id="CP002062">
    <property type="protein sequence ID" value="ADJ14468.1"/>
    <property type="molecule type" value="Genomic_DNA"/>
</dbReference>
<keyword evidence="3" id="KW-0812">Transmembrane</keyword>
<accession>D8J9U6</accession>
<dbReference type="Pfam" id="PF10145">
    <property type="entry name" value="PhageMin_Tail"/>
    <property type="match status" value="1"/>
</dbReference>
<dbReference type="HOGENOM" id="CLU_272944_0_0_2"/>
<feature type="compositionally biased region" description="Polar residues" evidence="2">
    <location>
        <begin position="1106"/>
        <end position="1128"/>
    </location>
</feature>
<evidence type="ECO:0000256" key="2">
    <source>
        <dbReference type="SAM" id="MobiDB-lite"/>
    </source>
</evidence>
<dbReference type="PANTHER" id="PTHR37813">
    <property type="entry name" value="FELS-2 PROPHAGE PROTEIN"/>
    <property type="match status" value="1"/>
</dbReference>
<keyword evidence="8" id="KW-1185">Reference proteome</keyword>
<evidence type="ECO:0000256" key="3">
    <source>
        <dbReference type="SAM" id="Phobius"/>
    </source>
</evidence>
<reference evidence="5 7" key="1">
    <citation type="journal article" date="2010" name="J. Bacteriol.">
        <title>Complete genome sequence of Halalkalicoccus jeotgali B3(T), an extremely halophilic archaeon.</title>
        <authorList>
            <person name="Roh S.W."/>
            <person name="Nam Y.D."/>
            <person name="Nam S.H."/>
            <person name="Choi S.H."/>
            <person name="Park H.S."/>
            <person name="Bae J.W."/>
        </authorList>
    </citation>
    <scope>NUCLEOTIDE SEQUENCE [LARGE SCALE GENOMIC DNA]</scope>
    <source>
        <strain evidence="5">B3</strain>
        <strain evidence="7">DSM 18796 / CECT 7217 / JCM 14584 / KCTC 4019 / B3</strain>
    </source>
</reference>
<feature type="region of interest" description="Disordered" evidence="2">
    <location>
        <begin position="1003"/>
        <end position="1128"/>
    </location>
</feature>
<dbReference type="eggNOG" id="arCOG11109">
    <property type="taxonomic scope" value="Archaea"/>
</dbReference>
<keyword evidence="1" id="KW-1188">Viral release from host cell</keyword>
<organism evidence="5 7">
    <name type="scientific">Halalkalicoccus jeotgali (strain DSM 18796 / CECT 7217 / JCM 14584 / KCTC 4019 / B3)</name>
    <dbReference type="NCBI Taxonomy" id="795797"/>
    <lineage>
        <taxon>Archaea</taxon>
        <taxon>Methanobacteriati</taxon>
        <taxon>Methanobacteriota</taxon>
        <taxon>Stenosarchaea group</taxon>
        <taxon>Halobacteria</taxon>
        <taxon>Halobacteriales</taxon>
        <taxon>Halococcaceae</taxon>
        <taxon>Halalkalicoccus</taxon>
    </lineage>
</organism>
<keyword evidence="3" id="KW-1133">Transmembrane helix</keyword>
<evidence type="ECO:0000313" key="5">
    <source>
        <dbReference type="EMBL" id="ADJ14468.1"/>
    </source>
</evidence>
<evidence type="ECO:0000256" key="1">
    <source>
        <dbReference type="ARBA" id="ARBA00022612"/>
    </source>
</evidence>
<reference evidence="6 8" key="2">
    <citation type="journal article" date="2014" name="PLoS Genet.">
        <title>Phylogenetically driven sequencing of extremely halophilic archaea reveals strategies for static and dynamic osmo-response.</title>
        <authorList>
            <person name="Becker E.A."/>
            <person name="Seitzer P.M."/>
            <person name="Tritt A."/>
            <person name="Larsen D."/>
            <person name="Krusor M."/>
            <person name="Yao A.I."/>
            <person name="Wu D."/>
            <person name="Madern D."/>
            <person name="Eisen J.A."/>
            <person name="Darling A.E."/>
            <person name="Facciotti M.T."/>
        </authorList>
    </citation>
    <scope>NUCLEOTIDE SEQUENCE [LARGE SCALE GENOMIC DNA]</scope>
    <source>
        <strain evidence="6">B3</strain>
        <strain evidence="8">DSM 18796 / CECT 7217 / JCM 14584 / KCTC 4019 / B3</strain>
    </source>
</reference>
<dbReference type="EMBL" id="AOHV01000010">
    <property type="protein sequence ID" value="ELY40182.1"/>
    <property type="molecule type" value="Genomic_DNA"/>
</dbReference>
<dbReference type="Proteomes" id="UP000011645">
    <property type="component" value="Unassembled WGS sequence"/>
</dbReference>